<dbReference type="SUPFAM" id="SSF101941">
    <property type="entry name" value="NAC domain"/>
    <property type="match status" value="1"/>
</dbReference>
<dbReference type="EMBL" id="JBCGBO010000024">
    <property type="protein sequence ID" value="KAK9181312.1"/>
    <property type="molecule type" value="Genomic_DNA"/>
</dbReference>
<keyword evidence="2" id="KW-0238">DNA-binding</keyword>
<dbReference type="PROSITE" id="PS51005">
    <property type="entry name" value="NAC"/>
    <property type="match status" value="1"/>
</dbReference>
<evidence type="ECO:0000256" key="1">
    <source>
        <dbReference type="ARBA" id="ARBA00023015"/>
    </source>
</evidence>
<organism evidence="7 8">
    <name type="scientific">Citrus x changshan-huyou</name>
    <dbReference type="NCBI Taxonomy" id="2935761"/>
    <lineage>
        <taxon>Eukaryota</taxon>
        <taxon>Viridiplantae</taxon>
        <taxon>Streptophyta</taxon>
        <taxon>Embryophyta</taxon>
        <taxon>Tracheophyta</taxon>
        <taxon>Spermatophyta</taxon>
        <taxon>Magnoliopsida</taxon>
        <taxon>eudicotyledons</taxon>
        <taxon>Gunneridae</taxon>
        <taxon>Pentapetalae</taxon>
        <taxon>rosids</taxon>
        <taxon>malvids</taxon>
        <taxon>Sapindales</taxon>
        <taxon>Rutaceae</taxon>
        <taxon>Aurantioideae</taxon>
        <taxon>Citrus</taxon>
    </lineage>
</organism>
<evidence type="ECO:0000313" key="8">
    <source>
        <dbReference type="Proteomes" id="UP001428341"/>
    </source>
</evidence>
<comment type="caution">
    <text evidence="7">The sequence shown here is derived from an EMBL/GenBank/DDBJ whole genome shotgun (WGS) entry which is preliminary data.</text>
</comment>
<dbReference type="InterPro" id="IPR003441">
    <property type="entry name" value="NAC-dom"/>
</dbReference>
<dbReference type="GO" id="GO:0006355">
    <property type="term" value="P:regulation of DNA-templated transcription"/>
    <property type="evidence" value="ECO:0007669"/>
    <property type="project" value="InterPro"/>
</dbReference>
<dbReference type="PANTHER" id="PTHR31719:SF179">
    <property type="entry name" value="OS08G0148400 PROTEIN"/>
    <property type="match status" value="1"/>
</dbReference>
<gene>
    <name evidence="7" type="ORF">WN944_024449</name>
</gene>
<accession>A0AAP0QFQ9</accession>
<dbReference type="AlphaFoldDB" id="A0AAP0QFQ9"/>
<proteinExistence type="predicted"/>
<evidence type="ECO:0000256" key="2">
    <source>
        <dbReference type="ARBA" id="ARBA00023125"/>
    </source>
</evidence>
<keyword evidence="3" id="KW-0804">Transcription</keyword>
<dbReference type="Pfam" id="PF02365">
    <property type="entry name" value="NAM"/>
    <property type="match status" value="1"/>
</dbReference>
<evidence type="ECO:0000313" key="7">
    <source>
        <dbReference type="EMBL" id="KAK9181312.1"/>
    </source>
</evidence>
<evidence type="ECO:0000259" key="6">
    <source>
        <dbReference type="PROSITE" id="PS51005"/>
    </source>
</evidence>
<evidence type="ECO:0000256" key="4">
    <source>
        <dbReference type="ARBA" id="ARBA00023242"/>
    </source>
</evidence>
<sequence length="374" mass="42780">MNNSVLKCSNFTVQDNDVDDDEQCFNFPPGYRFVPTCKELVTYYLRNKILERPLPPSKIREANIYKHSPTELSEKYDKEGSGVMYFFTPRDRKYPEGERPKRSVDGNGFWKASGKAEEVENFDILIAKKRSLVYYQGSYKKPTKTDWLMQEFFMTGSSSSSARKGRPHNMKVYKNKKRDKEEDGGHPVAFPNSSTVVGESSELPMMQKLNSNVPAQSPNLLHRSQAMHAMSSQMSTYNNGQNGCQMPAAMLHSHEVQATSSQMPMYYNGQNFLLLNGGHGDTLWQQNNSHHHVDSKTNNQPEGIDMINNVPNEDTFWCGFLSSDNGDYSEPIDFGGLIMEPVTYRQWGLYSQSRNCIPGIFLSRRMLDIYIWTN</sequence>
<feature type="region of interest" description="Disordered" evidence="5">
    <location>
        <begin position="176"/>
        <end position="195"/>
    </location>
</feature>
<evidence type="ECO:0000256" key="3">
    <source>
        <dbReference type="ARBA" id="ARBA00023163"/>
    </source>
</evidence>
<dbReference type="Proteomes" id="UP001428341">
    <property type="component" value="Unassembled WGS sequence"/>
</dbReference>
<dbReference type="InterPro" id="IPR036093">
    <property type="entry name" value="NAC_dom_sf"/>
</dbReference>
<feature type="domain" description="NAC" evidence="6">
    <location>
        <begin position="27"/>
        <end position="175"/>
    </location>
</feature>
<evidence type="ECO:0000256" key="5">
    <source>
        <dbReference type="SAM" id="MobiDB-lite"/>
    </source>
</evidence>
<dbReference type="GO" id="GO:0003677">
    <property type="term" value="F:DNA binding"/>
    <property type="evidence" value="ECO:0007669"/>
    <property type="project" value="UniProtKB-KW"/>
</dbReference>
<dbReference type="PANTHER" id="PTHR31719">
    <property type="entry name" value="NAC TRANSCRIPTION FACTOR 56"/>
    <property type="match status" value="1"/>
</dbReference>
<keyword evidence="8" id="KW-1185">Reference proteome</keyword>
<name>A0AAP0QFQ9_9ROSI</name>
<keyword evidence="4" id="KW-0539">Nucleus</keyword>
<keyword evidence="1" id="KW-0805">Transcription regulation</keyword>
<dbReference type="Gene3D" id="2.170.150.80">
    <property type="entry name" value="NAC domain"/>
    <property type="match status" value="1"/>
</dbReference>
<reference evidence="7 8" key="1">
    <citation type="submission" date="2024-05" db="EMBL/GenBank/DDBJ databases">
        <title>Haplotype-resolved chromosome-level genome assembly of Huyou (Citrus changshanensis).</title>
        <authorList>
            <person name="Miao C."/>
            <person name="Chen W."/>
            <person name="Wu Y."/>
            <person name="Wang L."/>
            <person name="Zhao S."/>
            <person name="Grierson D."/>
            <person name="Xu C."/>
            <person name="Chen K."/>
        </authorList>
    </citation>
    <scope>NUCLEOTIDE SEQUENCE [LARGE SCALE GENOMIC DNA]</scope>
    <source>
        <strain evidence="7">01-14</strain>
        <tissue evidence="7">Leaf</tissue>
    </source>
</reference>
<protein>
    <recommendedName>
        <fullName evidence="6">NAC domain-containing protein</fullName>
    </recommendedName>
</protein>